<dbReference type="CDD" id="cd09117">
    <property type="entry name" value="PLDc_Bfil_DEXD_like"/>
    <property type="match status" value="1"/>
</dbReference>
<feature type="domain" description="Restriction endonuclease type II NgoFVII C-terminal B3-like DNA-binding" evidence="2">
    <location>
        <begin position="162"/>
        <end position="304"/>
    </location>
</feature>
<dbReference type="GO" id="GO:0004519">
    <property type="term" value="F:endonuclease activity"/>
    <property type="evidence" value="ECO:0007669"/>
    <property type="project" value="UniProtKB-KW"/>
</dbReference>
<feature type="domain" description="Restriction endonuclease type II NgoFVII N-terminal" evidence="1">
    <location>
        <begin position="6"/>
        <end position="146"/>
    </location>
</feature>
<dbReference type="Pfam" id="PF20731">
    <property type="entry name" value="RE_NgoFVII_C"/>
    <property type="match status" value="1"/>
</dbReference>
<reference evidence="3 4" key="1">
    <citation type="submission" date="2018-02" db="EMBL/GenBank/DDBJ databases">
        <title>The draft genome of Sphingobacterium gobiense H7.</title>
        <authorList>
            <person name="Li L."/>
            <person name="Liu L."/>
            <person name="Zhang X."/>
            <person name="Wang T."/>
            <person name="Liang L."/>
        </authorList>
    </citation>
    <scope>NUCLEOTIDE SEQUENCE [LARGE SCALE GENOMIC DNA]</scope>
    <source>
        <strain evidence="3 4">ACCC 05757</strain>
    </source>
</reference>
<keyword evidence="4" id="KW-1185">Reference proteome</keyword>
<sequence>MLYTEDLEELIFHRHEIHESDELIVLSGYLGPSPVARLEQLPFNSTVIYGMYGSEGIKPTLHHSLLRIQNSIDNLNVFYSQLPVHSKCYAWRRRGEIIHALVGSANFSTNGLSTPFREVLAETTYDTFRPLNAYIQHVLNNSISCLEVGNERMVEIEVNLEFCRMTLLGKDGEVQNAAGLNWGQNPNNHTTPNDAYIPIRAEHIRIYPHLFLPKQLNPQNIDKRGRLQRHNDAIEIIWDDGLTMEGLFEGSQPVEGVIYPKQISSFPIKAQLGEYIRNRIGVPLGQPVRRHHLEKYGRTDVTVSLLAEGVYKFDFSV</sequence>
<keyword evidence="3" id="KW-0255">Endonuclease</keyword>
<dbReference type="Gene3D" id="3.30.870.10">
    <property type="entry name" value="Endonuclease Chain A"/>
    <property type="match status" value="1"/>
</dbReference>
<dbReference type="InterPro" id="IPR048923">
    <property type="entry name" value="RE_NgoFVII_C"/>
</dbReference>
<proteinExistence type="predicted"/>
<dbReference type="InterPro" id="IPR019065">
    <property type="entry name" value="RE_NgoFVII_N"/>
</dbReference>
<evidence type="ECO:0000313" key="4">
    <source>
        <dbReference type="Proteomes" id="UP000238642"/>
    </source>
</evidence>
<dbReference type="RefSeq" id="WP_105722440.1">
    <property type="nucleotide sequence ID" value="NZ_PVBS01000001.1"/>
</dbReference>
<accession>A0A2S9JRX9</accession>
<dbReference type="AlphaFoldDB" id="A0A2S9JRX9"/>
<evidence type="ECO:0000313" key="3">
    <source>
        <dbReference type="EMBL" id="PRD56029.1"/>
    </source>
</evidence>
<keyword evidence="3" id="KW-0378">Hydrolase</keyword>
<dbReference type="OrthoDB" id="7107971at2"/>
<gene>
    <name evidence="3" type="ORF">C5749_01695</name>
</gene>
<evidence type="ECO:0000259" key="2">
    <source>
        <dbReference type="Pfam" id="PF20731"/>
    </source>
</evidence>
<dbReference type="EMBL" id="PVBS01000001">
    <property type="protein sequence ID" value="PRD56029.1"/>
    <property type="molecule type" value="Genomic_DNA"/>
</dbReference>
<protein>
    <submittedName>
        <fullName evidence="3">NgoFVII family restriction endonuclease</fullName>
    </submittedName>
</protein>
<comment type="caution">
    <text evidence="3">The sequence shown here is derived from an EMBL/GenBank/DDBJ whole genome shotgun (WGS) entry which is preliminary data.</text>
</comment>
<name>A0A2S9JRX9_9SPHI</name>
<organism evidence="3 4">
    <name type="scientific">Sphingobacterium gobiense</name>
    <dbReference type="NCBI Taxonomy" id="1382456"/>
    <lineage>
        <taxon>Bacteria</taxon>
        <taxon>Pseudomonadati</taxon>
        <taxon>Bacteroidota</taxon>
        <taxon>Sphingobacteriia</taxon>
        <taxon>Sphingobacteriales</taxon>
        <taxon>Sphingobacteriaceae</taxon>
        <taxon>Sphingobacterium</taxon>
    </lineage>
</organism>
<dbReference type="Pfam" id="PF09565">
    <property type="entry name" value="RE_NgoFVII"/>
    <property type="match status" value="1"/>
</dbReference>
<keyword evidence="3" id="KW-0540">Nuclease</keyword>
<evidence type="ECO:0000259" key="1">
    <source>
        <dbReference type="Pfam" id="PF09565"/>
    </source>
</evidence>
<dbReference type="Proteomes" id="UP000238642">
    <property type="component" value="Unassembled WGS sequence"/>
</dbReference>